<dbReference type="Pfam" id="PF03947">
    <property type="entry name" value="Ribosomal_L2_C"/>
    <property type="match status" value="1"/>
</dbReference>
<comment type="similarity">
    <text evidence="1">Belongs to the universal ribosomal protein uL2 family.</text>
</comment>
<dbReference type="Gene3D" id="4.10.950.10">
    <property type="entry name" value="Ribosomal protein L2, domain 3"/>
    <property type="match status" value="1"/>
</dbReference>
<dbReference type="GO" id="GO:0016740">
    <property type="term" value="F:transferase activity"/>
    <property type="evidence" value="ECO:0007669"/>
    <property type="project" value="InterPro"/>
</dbReference>
<dbReference type="AlphaFoldDB" id="A0A2M7W4L0"/>
<evidence type="ECO:0000313" key="9">
    <source>
        <dbReference type="Proteomes" id="UP000230137"/>
    </source>
</evidence>
<dbReference type="GO" id="GO:0003723">
    <property type="term" value="F:RNA binding"/>
    <property type="evidence" value="ECO:0007669"/>
    <property type="project" value="InterPro"/>
</dbReference>
<name>A0A2M7W4L0_9BACT</name>
<dbReference type="Gene3D" id="2.30.30.30">
    <property type="match status" value="1"/>
</dbReference>
<feature type="domain" description="Large ribosomal subunit protein uL2 C-terminal" evidence="6">
    <location>
        <begin position="121"/>
        <end position="250"/>
    </location>
</feature>
<dbReference type="Proteomes" id="UP000230137">
    <property type="component" value="Unassembled WGS sequence"/>
</dbReference>
<dbReference type="InterPro" id="IPR002171">
    <property type="entry name" value="Ribosomal_uL2"/>
</dbReference>
<protein>
    <recommendedName>
        <fullName evidence="4">Large ribosomal subunit protein uL2</fullName>
    </recommendedName>
    <alternativeName>
        <fullName evidence="5">50S ribosomal protein L2</fullName>
    </alternativeName>
</protein>
<evidence type="ECO:0000259" key="6">
    <source>
        <dbReference type="SMART" id="SM01382"/>
    </source>
</evidence>
<accession>A0A2M7W4L0</accession>
<dbReference type="InterPro" id="IPR012340">
    <property type="entry name" value="NA-bd_OB-fold"/>
</dbReference>
<evidence type="ECO:0000256" key="1">
    <source>
        <dbReference type="ARBA" id="ARBA00005636"/>
    </source>
</evidence>
<dbReference type="Pfam" id="PF00181">
    <property type="entry name" value="Ribosomal_L2_N"/>
    <property type="match status" value="1"/>
</dbReference>
<dbReference type="InterPro" id="IPR022666">
    <property type="entry name" value="Ribosomal_uL2_RNA-bd_dom"/>
</dbReference>
<gene>
    <name evidence="8" type="ORF">COX60_00715</name>
</gene>
<evidence type="ECO:0000256" key="3">
    <source>
        <dbReference type="ARBA" id="ARBA00023274"/>
    </source>
</evidence>
<evidence type="ECO:0000256" key="4">
    <source>
        <dbReference type="ARBA" id="ARBA00035242"/>
    </source>
</evidence>
<dbReference type="Gene3D" id="2.40.50.140">
    <property type="entry name" value="Nucleic acid-binding proteins"/>
    <property type="match status" value="1"/>
</dbReference>
<dbReference type="PANTHER" id="PTHR13691">
    <property type="entry name" value="RIBOSOMAL PROTEIN L2"/>
    <property type="match status" value="1"/>
</dbReference>
<dbReference type="FunFam" id="4.10.950.10:FF:000001">
    <property type="entry name" value="50S ribosomal protein L2"/>
    <property type="match status" value="1"/>
</dbReference>
<proteinExistence type="inferred from homology"/>
<evidence type="ECO:0000259" key="7">
    <source>
        <dbReference type="SMART" id="SM01383"/>
    </source>
</evidence>
<dbReference type="PANTHER" id="PTHR13691:SF5">
    <property type="entry name" value="LARGE RIBOSOMAL SUBUNIT PROTEIN UL2M"/>
    <property type="match status" value="1"/>
</dbReference>
<dbReference type="SUPFAM" id="SSF50104">
    <property type="entry name" value="Translation proteins SH3-like domain"/>
    <property type="match status" value="1"/>
</dbReference>
<evidence type="ECO:0000313" key="8">
    <source>
        <dbReference type="EMBL" id="PJA20752.1"/>
    </source>
</evidence>
<evidence type="ECO:0000256" key="2">
    <source>
        <dbReference type="ARBA" id="ARBA00022980"/>
    </source>
</evidence>
<evidence type="ECO:0000256" key="5">
    <source>
        <dbReference type="ARBA" id="ARBA00035459"/>
    </source>
</evidence>
<reference evidence="9" key="1">
    <citation type="submission" date="2017-09" db="EMBL/GenBank/DDBJ databases">
        <title>Depth-based differentiation of microbial function through sediment-hosted aquifers and enrichment of novel symbionts in the deep terrestrial subsurface.</title>
        <authorList>
            <person name="Probst A.J."/>
            <person name="Ladd B."/>
            <person name="Jarett J.K."/>
            <person name="Geller-Mcgrath D.E."/>
            <person name="Sieber C.M.K."/>
            <person name="Emerson J.B."/>
            <person name="Anantharaman K."/>
            <person name="Thomas B.C."/>
            <person name="Malmstrom R."/>
            <person name="Stieglmeier M."/>
            <person name="Klingl A."/>
            <person name="Woyke T."/>
            <person name="Ryan C.M."/>
            <person name="Banfield J.F."/>
        </authorList>
    </citation>
    <scope>NUCLEOTIDE SEQUENCE [LARGE SCALE GENOMIC DNA]</scope>
</reference>
<feature type="domain" description="Large ribosomal subunit protein uL2 RNA-binding" evidence="7">
    <location>
        <begin position="39"/>
        <end position="114"/>
    </location>
</feature>
<dbReference type="InterPro" id="IPR005880">
    <property type="entry name" value="Ribosomal_uL2_bac/org-type"/>
</dbReference>
<dbReference type="InterPro" id="IPR022669">
    <property type="entry name" value="Ribosomal_uL2_C"/>
</dbReference>
<dbReference type="InterPro" id="IPR014726">
    <property type="entry name" value="Ribosomal_uL2_dom3"/>
</dbReference>
<dbReference type="EMBL" id="PFQF01000015">
    <property type="protein sequence ID" value="PJA20752.1"/>
    <property type="molecule type" value="Genomic_DNA"/>
</dbReference>
<dbReference type="GO" id="GO:0015934">
    <property type="term" value="C:large ribosomal subunit"/>
    <property type="evidence" value="ECO:0007669"/>
    <property type="project" value="InterPro"/>
</dbReference>
<dbReference type="SMART" id="SM01383">
    <property type="entry name" value="Ribosomal_L2"/>
    <property type="match status" value="1"/>
</dbReference>
<organism evidence="8 9">
    <name type="scientific">Candidatus Berkelbacteria bacterium CG_4_10_14_0_2_um_filter_35_9_33_12</name>
    <dbReference type="NCBI Taxonomy" id="1974499"/>
    <lineage>
        <taxon>Bacteria</taxon>
        <taxon>Candidatus Berkelbacteria</taxon>
    </lineage>
</organism>
<dbReference type="GO" id="GO:0002181">
    <property type="term" value="P:cytoplasmic translation"/>
    <property type="evidence" value="ECO:0007669"/>
    <property type="project" value="TreeGrafter"/>
</dbReference>
<dbReference type="SUPFAM" id="SSF50249">
    <property type="entry name" value="Nucleic acid-binding proteins"/>
    <property type="match status" value="1"/>
</dbReference>
<dbReference type="NCBIfam" id="TIGR01171">
    <property type="entry name" value="rplB_bact"/>
    <property type="match status" value="1"/>
</dbReference>
<dbReference type="InterPro" id="IPR014722">
    <property type="entry name" value="Rib_uL2_dom2"/>
</dbReference>
<dbReference type="PIRSF" id="PIRSF002158">
    <property type="entry name" value="Ribosomal_L2"/>
    <property type="match status" value="1"/>
</dbReference>
<dbReference type="SMART" id="SM01382">
    <property type="entry name" value="Ribosomal_L2_C"/>
    <property type="match status" value="1"/>
</dbReference>
<dbReference type="GO" id="GO:0003735">
    <property type="term" value="F:structural constituent of ribosome"/>
    <property type="evidence" value="ECO:0007669"/>
    <property type="project" value="InterPro"/>
</dbReference>
<sequence>MKQRKNNAGRRFLTQEDFTSLTSKKPYKKLTCVLNRKAGRSLGKISTRHKGGGHKRLYRLIDFKLNHSVKTATIQTIEYDPSRTAFISLIEYEDGFKSYIIAPEGIRPNAKIEISHDKESNSIGNRMPLKYITPATPIHNIELRPMGGGKVARSAGTYGIITSIESGYATVKLKSGEIRKISENCRASIGVVSNVKHSQVVIGKAGRQRWKGIRPTVRGKAMYPAAHPHGGGEGNSPIGLKYPKTYKGKPAIGVKTRRNKKISTKFIIKRRKKK</sequence>
<keyword evidence="3" id="KW-0687">Ribonucleoprotein</keyword>
<keyword evidence="2 8" id="KW-0689">Ribosomal protein</keyword>
<dbReference type="InterPro" id="IPR008991">
    <property type="entry name" value="Translation_prot_SH3-like_sf"/>
</dbReference>
<comment type="caution">
    <text evidence="8">The sequence shown here is derived from an EMBL/GenBank/DDBJ whole genome shotgun (WGS) entry which is preliminary data.</text>
</comment>